<proteinExistence type="predicted"/>
<dbReference type="EMBL" id="CCSD01000032">
    <property type="protein sequence ID" value="CDZ87192.1"/>
    <property type="molecule type" value="Genomic_DNA"/>
</dbReference>
<gene>
    <name evidence="1" type="ORF">RHRU231_230020</name>
</gene>
<sequence>MGLSVLVKQQQMAFAWDYQKPCSLDALGEQVTVGRRHKWIVITGNDQGGDFNLTQPGQTRPRGQCADLAVVGEQLRPLREPMRTLLRAKRSTGARLAAREVTNCALVEATRKITKRIVGESDAFRFS</sequence>
<dbReference type="AlphaFoldDB" id="A0A098BG72"/>
<dbReference type="Proteomes" id="UP000042997">
    <property type="component" value="Unassembled WGS sequence"/>
</dbReference>
<protein>
    <submittedName>
        <fullName evidence="1">Uncharacterized protein</fullName>
    </submittedName>
</protein>
<evidence type="ECO:0000313" key="1">
    <source>
        <dbReference type="EMBL" id="CDZ87192.1"/>
    </source>
</evidence>
<name>A0A098BG72_9NOCA</name>
<evidence type="ECO:0000313" key="2">
    <source>
        <dbReference type="Proteomes" id="UP000042997"/>
    </source>
</evidence>
<reference evidence="1 2" key="1">
    <citation type="journal article" date="2014" name="Genome Announc.">
        <title>Draft Genome Sequence of Propane- and Butane-Oxidizing Actinobacterium Rhodococcus ruber IEGM 231.</title>
        <authorList>
            <person name="Ivshina I.B."/>
            <person name="Kuyukina M.S."/>
            <person name="Krivoruchko A.V."/>
            <person name="Barbe V."/>
            <person name="Fischer C."/>
        </authorList>
    </citation>
    <scope>NUCLEOTIDE SEQUENCE [LARGE SCALE GENOMIC DNA]</scope>
</reference>
<accession>A0A098BG72</accession>
<organism evidence="1 2">
    <name type="scientific">Rhodococcus ruber</name>
    <dbReference type="NCBI Taxonomy" id="1830"/>
    <lineage>
        <taxon>Bacteria</taxon>
        <taxon>Bacillati</taxon>
        <taxon>Actinomycetota</taxon>
        <taxon>Actinomycetes</taxon>
        <taxon>Mycobacteriales</taxon>
        <taxon>Nocardiaceae</taxon>
        <taxon>Rhodococcus</taxon>
    </lineage>
</organism>